<accession>A0A0G4IMH3</accession>
<dbReference type="InterPro" id="IPR001057">
    <property type="entry name" value="Glu/AcGlu_kinase"/>
</dbReference>
<dbReference type="GO" id="GO:0004350">
    <property type="term" value="F:glutamate-5-semialdehyde dehydrogenase activity"/>
    <property type="evidence" value="ECO:0007669"/>
    <property type="project" value="UniProtKB-UniRule"/>
</dbReference>
<gene>
    <name evidence="20" type="ORF">PBRA_004968</name>
    <name evidence="21" type="ORF">PLBR_LOCUS6452</name>
</gene>
<dbReference type="PRINTS" id="PR00474">
    <property type="entry name" value="GLU5KINASE"/>
</dbReference>
<proteinExistence type="inferred from homology"/>
<reference evidence="20 22" key="1">
    <citation type="submission" date="2015-02" db="EMBL/GenBank/DDBJ databases">
        <authorList>
            <person name="Chooi Y.-H."/>
        </authorList>
    </citation>
    <scope>NUCLEOTIDE SEQUENCE [LARGE SCALE GENOMIC DNA]</scope>
    <source>
        <strain evidence="20">E3</strain>
    </source>
</reference>
<dbReference type="Pfam" id="PF00171">
    <property type="entry name" value="Aldedh"/>
    <property type="match status" value="1"/>
</dbReference>
<evidence type="ECO:0000259" key="19">
    <source>
        <dbReference type="Pfam" id="PF00696"/>
    </source>
</evidence>
<comment type="pathway">
    <text evidence="2 17">Amino-acid biosynthesis; L-proline biosynthesis; L-glutamate 5-semialdehyde from L-glutamate: step 1/2.</text>
</comment>
<dbReference type="Proteomes" id="UP000290189">
    <property type="component" value="Unassembled WGS sequence"/>
</dbReference>
<dbReference type="FunFam" id="3.40.1160.10:FF:000006">
    <property type="entry name" value="Glutamate 5-kinase"/>
    <property type="match status" value="1"/>
</dbReference>
<keyword evidence="6 17" id="KW-0028">Amino-acid biosynthesis</keyword>
<dbReference type="InterPro" id="IPR036393">
    <property type="entry name" value="AceGlu_kinase-like_sf"/>
</dbReference>
<keyword evidence="11 17" id="KW-0067">ATP-binding</keyword>
<dbReference type="EMBL" id="CDSF01000057">
    <property type="protein sequence ID" value="CEO96297.1"/>
    <property type="molecule type" value="Genomic_DNA"/>
</dbReference>
<evidence type="ECO:0000256" key="3">
    <source>
        <dbReference type="ARBA" id="ARBA00006300"/>
    </source>
</evidence>
<name>A0A0G4IMH3_PLABS</name>
<evidence type="ECO:0000256" key="11">
    <source>
        <dbReference type="ARBA" id="ARBA00022840"/>
    </source>
</evidence>
<evidence type="ECO:0000256" key="10">
    <source>
        <dbReference type="ARBA" id="ARBA00022777"/>
    </source>
</evidence>
<dbReference type="Gene3D" id="3.40.605.10">
    <property type="entry name" value="Aldehyde Dehydrogenase, Chain A, domain 1"/>
    <property type="match status" value="1"/>
</dbReference>
<dbReference type="PANTHER" id="PTHR11063:SF8">
    <property type="entry name" value="DELTA-1-PYRROLINE-5-CARBOXYLATE SYNTHASE"/>
    <property type="match status" value="1"/>
</dbReference>
<evidence type="ECO:0000313" key="21">
    <source>
        <dbReference type="EMBL" id="SPQ99237.1"/>
    </source>
</evidence>
<evidence type="ECO:0000259" key="18">
    <source>
        <dbReference type="Pfam" id="PF00171"/>
    </source>
</evidence>
<dbReference type="InterPro" id="IPR000965">
    <property type="entry name" value="GPR_dom"/>
</dbReference>
<dbReference type="PROSITE" id="PS00902">
    <property type="entry name" value="GLUTAMATE_5_KINASE"/>
    <property type="match status" value="1"/>
</dbReference>
<dbReference type="HAMAP" id="MF_00412">
    <property type="entry name" value="ProA"/>
    <property type="match status" value="1"/>
</dbReference>
<keyword evidence="22" id="KW-1185">Reference proteome</keyword>
<evidence type="ECO:0000256" key="7">
    <source>
        <dbReference type="ARBA" id="ARBA00022650"/>
    </source>
</evidence>
<dbReference type="EMBL" id="OVEO01000011">
    <property type="protein sequence ID" value="SPQ99237.1"/>
    <property type="molecule type" value="Genomic_DNA"/>
</dbReference>
<dbReference type="InterPro" id="IPR019797">
    <property type="entry name" value="Glutamate_5-kinase_CS"/>
</dbReference>
<evidence type="ECO:0000313" key="22">
    <source>
        <dbReference type="Proteomes" id="UP000039324"/>
    </source>
</evidence>
<comment type="pathway">
    <text evidence="1 17">Amino-acid biosynthesis; L-proline biosynthesis; L-glutamate 5-semialdehyde from L-glutamate: step 2/2.</text>
</comment>
<geneLocation type="mitochondrion" evidence="21"/>
<comment type="similarity">
    <text evidence="4 17">In the N-terminal section; belongs to the glutamate 5-kinase family.</text>
</comment>
<keyword evidence="10 17" id="KW-0418">Kinase</keyword>
<organism evidence="20 22">
    <name type="scientific">Plasmodiophora brassicae</name>
    <name type="common">Clubroot disease agent</name>
    <dbReference type="NCBI Taxonomy" id="37360"/>
    <lineage>
        <taxon>Eukaryota</taxon>
        <taxon>Sar</taxon>
        <taxon>Rhizaria</taxon>
        <taxon>Endomyxa</taxon>
        <taxon>Phytomyxea</taxon>
        <taxon>Plasmodiophorida</taxon>
        <taxon>Plasmodiophoridae</taxon>
        <taxon>Plasmodiophora</taxon>
    </lineage>
</organism>
<dbReference type="InterPro" id="IPR016163">
    <property type="entry name" value="Ald_DH_C"/>
</dbReference>
<keyword evidence="14" id="KW-0511">Multifunctional enzyme</keyword>
<dbReference type="NCBIfam" id="TIGR00407">
    <property type="entry name" value="proA"/>
    <property type="match status" value="1"/>
</dbReference>
<keyword evidence="12 17" id="KW-0521">NADP</keyword>
<dbReference type="EC" id="1.2.1.41" evidence="17"/>
<comment type="catalytic activity">
    <reaction evidence="15 17">
        <text>L-glutamate 5-semialdehyde + phosphate + NADP(+) = L-glutamyl 5-phosphate + NADPH + H(+)</text>
        <dbReference type="Rhea" id="RHEA:19541"/>
        <dbReference type="ChEBI" id="CHEBI:15378"/>
        <dbReference type="ChEBI" id="CHEBI:43474"/>
        <dbReference type="ChEBI" id="CHEBI:57783"/>
        <dbReference type="ChEBI" id="CHEBI:58066"/>
        <dbReference type="ChEBI" id="CHEBI:58274"/>
        <dbReference type="ChEBI" id="CHEBI:58349"/>
        <dbReference type="EC" id="1.2.1.41"/>
    </reaction>
</comment>
<comment type="similarity">
    <text evidence="3 17">In the C-terminal section; belongs to the gamma-glutamyl phosphate reductase family.</text>
</comment>
<dbReference type="OMA" id="PPMFIVD"/>
<dbReference type="Gene3D" id="3.40.309.10">
    <property type="entry name" value="Aldehyde Dehydrogenase, Chain A, domain 2"/>
    <property type="match status" value="1"/>
</dbReference>
<evidence type="ECO:0000256" key="8">
    <source>
        <dbReference type="ARBA" id="ARBA00022679"/>
    </source>
</evidence>
<evidence type="ECO:0000313" key="23">
    <source>
        <dbReference type="Proteomes" id="UP000290189"/>
    </source>
</evidence>
<dbReference type="InterPro" id="IPR005766">
    <property type="entry name" value="P5_carboxy_syn"/>
</dbReference>
<evidence type="ECO:0000256" key="14">
    <source>
        <dbReference type="ARBA" id="ARBA00023268"/>
    </source>
</evidence>
<keyword evidence="21" id="KW-0496">Mitochondrion</keyword>
<evidence type="ECO:0000256" key="5">
    <source>
        <dbReference type="ARBA" id="ARBA00022490"/>
    </source>
</evidence>
<evidence type="ECO:0000256" key="6">
    <source>
        <dbReference type="ARBA" id="ARBA00022605"/>
    </source>
</evidence>
<dbReference type="EC" id="2.7.2.11" evidence="17"/>
<keyword evidence="13 17" id="KW-0560">Oxidoreductase</keyword>
<dbReference type="UniPathway" id="UPA00098">
    <property type="reaction ID" value="UER00359"/>
</dbReference>
<dbReference type="PANTHER" id="PTHR11063">
    <property type="entry name" value="GLUTAMATE SEMIALDEHYDE DEHYDROGENASE"/>
    <property type="match status" value="1"/>
</dbReference>
<dbReference type="CDD" id="cd07079">
    <property type="entry name" value="ALDH_F18-19_ProA-GPR"/>
    <property type="match status" value="1"/>
</dbReference>
<evidence type="ECO:0000256" key="13">
    <source>
        <dbReference type="ARBA" id="ARBA00023002"/>
    </source>
</evidence>
<evidence type="ECO:0000256" key="15">
    <source>
        <dbReference type="ARBA" id="ARBA00049024"/>
    </source>
</evidence>
<reference evidence="21 23" key="2">
    <citation type="submission" date="2018-03" db="EMBL/GenBank/DDBJ databases">
        <authorList>
            <person name="Fogelqvist J."/>
        </authorList>
    </citation>
    <scope>NUCLEOTIDE SEQUENCE [LARGE SCALE GENOMIC DNA]</scope>
</reference>
<evidence type="ECO:0000256" key="17">
    <source>
        <dbReference type="PIRNR" id="PIRNR036429"/>
    </source>
</evidence>
<dbReference type="Gene3D" id="3.40.1160.10">
    <property type="entry name" value="Acetylglutamate kinase-like"/>
    <property type="match status" value="1"/>
</dbReference>
<dbReference type="GO" id="GO:0004349">
    <property type="term" value="F:glutamate 5-kinase activity"/>
    <property type="evidence" value="ECO:0007669"/>
    <property type="project" value="UniProtKB-UniRule"/>
</dbReference>
<dbReference type="InterPro" id="IPR001048">
    <property type="entry name" value="Asp/Glu/Uridylate_kinase"/>
</dbReference>
<keyword evidence="9 17" id="KW-0547">Nucleotide-binding</keyword>
<evidence type="ECO:0000313" key="20">
    <source>
        <dbReference type="EMBL" id="CEO96297.1"/>
    </source>
</evidence>
<protein>
    <recommendedName>
        <fullName evidence="17">Delta-1-pyrroline-5-carboxylate synthase</fullName>
    </recommendedName>
    <domain>
        <recommendedName>
            <fullName evidence="17">Glutamate 5-kinase</fullName>
            <shortName evidence="17">GK</shortName>
            <ecNumber evidence="17">2.7.2.11</ecNumber>
        </recommendedName>
        <alternativeName>
            <fullName evidence="17">Gamma-glutamyl kinase</fullName>
        </alternativeName>
    </domain>
    <domain>
        <recommendedName>
            <fullName evidence="17">Gamma-glutamyl phosphate reductase</fullName>
            <shortName evidence="17">GPR</shortName>
            <ecNumber evidence="17">1.2.1.41</ecNumber>
        </recommendedName>
        <alternativeName>
            <fullName evidence="17">Glutamate-5-semialdehyde dehydrogenase</fullName>
        </alternativeName>
        <alternativeName>
            <fullName evidence="17">Glutamyl-gamma-semialdehyde dehydrogenase</fullName>
        </alternativeName>
    </domain>
</protein>
<evidence type="ECO:0000256" key="12">
    <source>
        <dbReference type="ARBA" id="ARBA00022857"/>
    </source>
</evidence>
<feature type="domain" description="Aspartate/glutamate/uridylate kinase" evidence="19">
    <location>
        <begin position="31"/>
        <end position="283"/>
    </location>
</feature>
<comment type="catalytic activity">
    <reaction evidence="16 17">
        <text>L-glutamate + ATP = L-glutamyl 5-phosphate + ADP</text>
        <dbReference type="Rhea" id="RHEA:14877"/>
        <dbReference type="ChEBI" id="CHEBI:29985"/>
        <dbReference type="ChEBI" id="CHEBI:30616"/>
        <dbReference type="ChEBI" id="CHEBI:58274"/>
        <dbReference type="ChEBI" id="CHEBI:456216"/>
        <dbReference type="EC" id="2.7.2.11"/>
    </reaction>
</comment>
<keyword evidence="5" id="KW-0963">Cytoplasm</keyword>
<dbReference type="PIRSF" id="PIRSF036429">
    <property type="entry name" value="P5C_syn"/>
    <property type="match status" value="1"/>
</dbReference>
<dbReference type="OrthoDB" id="1934954at2759"/>
<feature type="domain" description="Aldehyde dehydrogenase" evidence="18">
    <location>
        <begin position="318"/>
        <end position="579"/>
    </location>
</feature>
<sequence>MPDNSTSMAEGDGPVPRAHALSRHDFHKCDLILVKVGTGVVTSDKGHLALGRVGHLVEQITALHERNKRIVLVTSGAVGAGRRKLNKQAIMMSSLRSQMGDLNNPTPHDWDPKACAAAGQSRIMSLYEQLFSMHDIRCAQVLVMDSDFSSPEKRKSFASTINTLLSIGIIPIINENDVMTNRETPLTDSDGHIFWDNDSLASIVSSVIGVQLQILLTDVDGLYFTPPESVKKGVAPRVMHFYRANTEVELGAKSRVGRGGMQAKIAASLDAISRGVGAVVIASGHKQNSILDVCGGATVGTLFSSMSFDDSVSPRQQAQLARDASRSLCSLSSEHRSAVLLAIADALAANSAAIHKENQRDLDAAVGSGMSKAMADRLVLTGPKLAALCAGIRQLASGPDPLSRVHRKTELAPGLILVQEAAPIGVLLIIFESRPDALPQIASLALQSGNGLLLKGGKEAAHTNRILHSTIVEAIERSSNGAVPRDVLQLVESREDIGELLQLDDCIDLVIPRGSSDLVNFIKGNTRIPVLGHADGVCHVYVDQYADLSKADHILIDSKTSYPAACNSAETVLVHEALIANGGVNTVLQTLGKAGVKLLGGPRAVRQLHLPAAPSLKTEYSDLAMSLEIVSDVDDAIAHVHKYGSGHTETIVTEDGDVAEQFLRQVDSACIFHNASTRFSDGFRFGLGAEVGISTGRIHARGPVGVEGLLTTRWKLRSSACHTVDMFSSGQLDYTHKALE</sequence>
<evidence type="ECO:0000256" key="1">
    <source>
        <dbReference type="ARBA" id="ARBA00004985"/>
    </source>
</evidence>
<dbReference type="InterPro" id="IPR016162">
    <property type="entry name" value="Ald_DH_N"/>
</dbReference>
<dbReference type="NCBIfam" id="NF001221">
    <property type="entry name" value="PRK00197.1"/>
    <property type="match status" value="1"/>
</dbReference>
<evidence type="ECO:0000256" key="4">
    <source>
        <dbReference type="ARBA" id="ARBA00009302"/>
    </source>
</evidence>
<keyword evidence="7 17" id="KW-0641">Proline biosynthesis</keyword>
<dbReference type="InterPro" id="IPR015590">
    <property type="entry name" value="Aldehyde_DH_dom"/>
</dbReference>
<dbReference type="STRING" id="37360.A0A0G4IMH3"/>
<dbReference type="Proteomes" id="UP000039324">
    <property type="component" value="Unassembled WGS sequence"/>
</dbReference>
<dbReference type="InterPro" id="IPR016161">
    <property type="entry name" value="Ald_DH/histidinol_DH"/>
</dbReference>
<dbReference type="GO" id="GO:0005524">
    <property type="term" value="F:ATP binding"/>
    <property type="evidence" value="ECO:0007669"/>
    <property type="project" value="UniProtKB-UniRule"/>
</dbReference>
<keyword evidence="8 17" id="KW-0808">Transferase</keyword>
<evidence type="ECO:0000256" key="2">
    <source>
        <dbReference type="ARBA" id="ARBA00005185"/>
    </source>
</evidence>
<dbReference type="SUPFAM" id="SSF53720">
    <property type="entry name" value="ALDH-like"/>
    <property type="match status" value="1"/>
</dbReference>
<dbReference type="GO" id="GO:0055129">
    <property type="term" value="P:L-proline biosynthetic process"/>
    <property type="evidence" value="ECO:0007669"/>
    <property type="project" value="UniProtKB-UniPathway"/>
</dbReference>
<dbReference type="Pfam" id="PF00696">
    <property type="entry name" value="AA_kinase"/>
    <property type="match status" value="1"/>
</dbReference>
<evidence type="ECO:0000256" key="9">
    <source>
        <dbReference type="ARBA" id="ARBA00022741"/>
    </source>
</evidence>
<evidence type="ECO:0000256" key="16">
    <source>
        <dbReference type="ARBA" id="ARBA00049141"/>
    </source>
</evidence>
<dbReference type="AlphaFoldDB" id="A0A0G4IMH3"/>
<dbReference type="SUPFAM" id="SSF53633">
    <property type="entry name" value="Carbamate kinase-like"/>
    <property type="match status" value="1"/>
</dbReference>
<dbReference type="NCBIfam" id="TIGR01092">
    <property type="entry name" value="P5CS"/>
    <property type="match status" value="1"/>
</dbReference>